<name>A0AAW6Y2P1_STRAG</name>
<dbReference type="AlphaFoldDB" id="A0AAW6Y2P1"/>
<keyword evidence="1" id="KW-0175">Coiled coil</keyword>
<reference evidence="2" key="1">
    <citation type="submission" date="2023-05" db="EMBL/GenBank/DDBJ databases">
        <title>Cataloging the Phylogenetic Diversity of Human Bladder Bacteria.</title>
        <authorList>
            <person name="Du J."/>
        </authorList>
    </citation>
    <scope>NUCLEOTIDE SEQUENCE</scope>
    <source>
        <strain evidence="2">UMB8703</strain>
    </source>
</reference>
<protein>
    <submittedName>
        <fullName evidence="2">Uncharacterized protein</fullName>
    </submittedName>
</protein>
<accession>A0AAW6Y2P1</accession>
<feature type="coiled-coil region" evidence="1">
    <location>
        <begin position="40"/>
        <end position="67"/>
    </location>
</feature>
<gene>
    <name evidence="2" type="ORF">QP229_12970</name>
</gene>
<organism evidence="2 3">
    <name type="scientific">Streptococcus agalactiae</name>
    <dbReference type="NCBI Taxonomy" id="1311"/>
    <lineage>
        <taxon>Bacteria</taxon>
        <taxon>Bacillati</taxon>
        <taxon>Bacillota</taxon>
        <taxon>Bacilli</taxon>
        <taxon>Lactobacillales</taxon>
        <taxon>Streptococcaceae</taxon>
        <taxon>Streptococcus</taxon>
    </lineage>
</organism>
<sequence length="79" mass="8835">SATVKDEQIKDSFVQALNQLIACRPQQSQLPQVLGDMFDTSRLEEQAAACQAKIVELTEQIEALIAENQQRALDQDAYQ</sequence>
<dbReference type="EMBL" id="JASOIH010000633">
    <property type="protein sequence ID" value="MDK6900861.1"/>
    <property type="molecule type" value="Genomic_DNA"/>
</dbReference>
<evidence type="ECO:0000313" key="3">
    <source>
        <dbReference type="Proteomes" id="UP001230629"/>
    </source>
</evidence>
<proteinExistence type="predicted"/>
<evidence type="ECO:0000256" key="1">
    <source>
        <dbReference type="SAM" id="Coils"/>
    </source>
</evidence>
<evidence type="ECO:0000313" key="2">
    <source>
        <dbReference type="EMBL" id="MDK6900861.1"/>
    </source>
</evidence>
<dbReference type="Proteomes" id="UP001230629">
    <property type="component" value="Unassembled WGS sequence"/>
</dbReference>
<comment type="caution">
    <text evidence="2">The sequence shown here is derived from an EMBL/GenBank/DDBJ whole genome shotgun (WGS) entry which is preliminary data.</text>
</comment>
<feature type="non-terminal residue" evidence="2">
    <location>
        <position position="79"/>
    </location>
</feature>
<feature type="non-terminal residue" evidence="2">
    <location>
        <position position="1"/>
    </location>
</feature>